<dbReference type="KEGG" id="hgl:101708746"/>
<dbReference type="Pfam" id="PF02170">
    <property type="entry name" value="PAZ"/>
    <property type="match status" value="1"/>
</dbReference>
<dbReference type="InterPro" id="IPR012337">
    <property type="entry name" value="RNaseH-like_sf"/>
</dbReference>
<keyword evidence="13" id="KW-1185">Reference proteome</keyword>
<dbReference type="GeneID" id="101708746"/>
<dbReference type="AlphaFoldDB" id="A0AAX6P5D8"/>
<comment type="subcellular location">
    <subcellularLocation>
        <location evidence="1">Cytoplasm</location>
    </subcellularLocation>
</comment>
<comment type="similarity">
    <text evidence="9">Belongs to the argonaute family. Piwi subfamily.</text>
</comment>
<dbReference type="Pfam" id="PF08699">
    <property type="entry name" value="ArgoL1"/>
    <property type="match status" value="1"/>
</dbReference>
<dbReference type="SMART" id="SM00949">
    <property type="entry name" value="PAZ"/>
    <property type="match status" value="1"/>
</dbReference>
<evidence type="ECO:0000259" key="11">
    <source>
        <dbReference type="PROSITE" id="PS50821"/>
    </source>
</evidence>
<feature type="domain" description="Piwi" evidence="12">
    <location>
        <begin position="556"/>
        <end position="653"/>
    </location>
</feature>
<protein>
    <submittedName>
        <fullName evidence="14">Piwi-like protein 1 isoform X1</fullName>
    </submittedName>
</protein>
<reference evidence="14" key="1">
    <citation type="submission" date="2025-08" db="UniProtKB">
        <authorList>
            <consortium name="RefSeq"/>
        </authorList>
    </citation>
    <scope>IDENTIFICATION</scope>
</reference>
<evidence type="ECO:0000256" key="8">
    <source>
        <dbReference type="ARBA" id="ARBA00023158"/>
    </source>
</evidence>
<evidence type="ECO:0000256" key="9">
    <source>
        <dbReference type="ARBA" id="ARBA00038291"/>
    </source>
</evidence>
<dbReference type="PROSITE" id="PS50821">
    <property type="entry name" value="PAZ"/>
    <property type="match status" value="1"/>
</dbReference>
<dbReference type="Gene3D" id="2.170.260.10">
    <property type="entry name" value="paz domain"/>
    <property type="match status" value="1"/>
</dbReference>
<evidence type="ECO:0000313" key="13">
    <source>
        <dbReference type="Proteomes" id="UP000694906"/>
    </source>
</evidence>
<evidence type="ECO:0000256" key="7">
    <source>
        <dbReference type="ARBA" id="ARBA00022884"/>
    </source>
</evidence>
<dbReference type="SUPFAM" id="SSF53098">
    <property type="entry name" value="Ribonuclease H-like"/>
    <property type="match status" value="1"/>
</dbReference>
<dbReference type="Gene3D" id="3.40.50.2300">
    <property type="match status" value="1"/>
</dbReference>
<evidence type="ECO:0000256" key="1">
    <source>
        <dbReference type="ARBA" id="ARBA00004496"/>
    </source>
</evidence>
<dbReference type="SMART" id="SM00950">
    <property type="entry name" value="Piwi"/>
    <property type="match status" value="1"/>
</dbReference>
<keyword evidence="3" id="KW-0488">Methylation</keyword>
<evidence type="ECO:0000256" key="10">
    <source>
        <dbReference type="SAM" id="MobiDB-lite"/>
    </source>
</evidence>
<dbReference type="GO" id="GO:0007286">
    <property type="term" value="P:spermatid development"/>
    <property type="evidence" value="ECO:0007669"/>
    <property type="project" value="UniProtKB-ARBA"/>
</dbReference>
<evidence type="ECO:0000313" key="14">
    <source>
        <dbReference type="RefSeq" id="XP_004844044.1"/>
    </source>
</evidence>
<dbReference type="CDD" id="cd04658">
    <property type="entry name" value="Piwi_piwi-like_Euk"/>
    <property type="match status" value="1"/>
</dbReference>
<dbReference type="PROSITE" id="PS50822">
    <property type="entry name" value="PIWI"/>
    <property type="match status" value="1"/>
</dbReference>
<keyword evidence="8" id="KW-0943">RNA-mediated gene silencing</keyword>
<dbReference type="GO" id="GO:0031047">
    <property type="term" value="P:regulatory ncRNA-mediated gene silencing"/>
    <property type="evidence" value="ECO:0007669"/>
    <property type="project" value="UniProtKB-KW"/>
</dbReference>
<name>A0AAX6P5D8_HETGA</name>
<feature type="domain" description="PAZ" evidence="11">
    <location>
        <begin position="279"/>
        <end position="392"/>
    </location>
</feature>
<dbReference type="FunFam" id="2.170.260.10:FF:000003">
    <property type="entry name" value="Piwi-like RNA-mediated gene silencing 2"/>
    <property type="match status" value="1"/>
</dbReference>
<dbReference type="CTD" id="9271"/>
<dbReference type="PANTHER" id="PTHR22891">
    <property type="entry name" value="EUKARYOTIC TRANSLATION INITIATION FACTOR 2C"/>
    <property type="match status" value="1"/>
</dbReference>
<dbReference type="SUPFAM" id="SSF101690">
    <property type="entry name" value="PAZ domain"/>
    <property type="match status" value="1"/>
</dbReference>
<dbReference type="Pfam" id="PF05831">
    <property type="entry name" value="GAGE"/>
    <property type="match status" value="1"/>
</dbReference>
<feature type="region of interest" description="Disordered" evidence="10">
    <location>
        <begin position="1"/>
        <end position="63"/>
    </location>
</feature>
<dbReference type="GO" id="GO:0016787">
    <property type="term" value="F:hydrolase activity"/>
    <property type="evidence" value="ECO:0007669"/>
    <property type="project" value="UniProtKB-KW"/>
</dbReference>
<evidence type="ECO:0000256" key="3">
    <source>
        <dbReference type="ARBA" id="ARBA00022481"/>
    </source>
</evidence>
<evidence type="ECO:0000256" key="6">
    <source>
        <dbReference type="ARBA" id="ARBA00022845"/>
    </source>
</evidence>
<dbReference type="GO" id="GO:0034584">
    <property type="term" value="F:piRNA binding"/>
    <property type="evidence" value="ECO:0007669"/>
    <property type="project" value="UniProtKB-ARBA"/>
</dbReference>
<keyword evidence="4" id="KW-0963">Cytoplasm</keyword>
<dbReference type="CDD" id="cd02845">
    <property type="entry name" value="PAZ_piwi_like"/>
    <property type="match status" value="1"/>
</dbReference>
<dbReference type="InterPro" id="IPR036085">
    <property type="entry name" value="PAZ_dom_sf"/>
</dbReference>
<dbReference type="InterPro" id="IPR003100">
    <property type="entry name" value="PAZ_dom"/>
</dbReference>
<proteinExistence type="inferred from homology"/>
<organism evidence="13 14">
    <name type="scientific">Heterocephalus glaber</name>
    <name type="common">Naked mole rat</name>
    <dbReference type="NCBI Taxonomy" id="10181"/>
    <lineage>
        <taxon>Eukaryota</taxon>
        <taxon>Metazoa</taxon>
        <taxon>Chordata</taxon>
        <taxon>Craniata</taxon>
        <taxon>Vertebrata</taxon>
        <taxon>Euteleostomi</taxon>
        <taxon>Mammalia</taxon>
        <taxon>Eutheria</taxon>
        <taxon>Euarchontoglires</taxon>
        <taxon>Glires</taxon>
        <taxon>Rodentia</taxon>
        <taxon>Hystricomorpha</taxon>
        <taxon>Bathyergidae</taxon>
        <taxon>Heterocephalus</taxon>
    </lineage>
</organism>
<dbReference type="Pfam" id="PF02171">
    <property type="entry name" value="Piwi"/>
    <property type="match status" value="1"/>
</dbReference>
<dbReference type="Proteomes" id="UP000694906">
    <property type="component" value="Unplaced"/>
</dbReference>
<dbReference type="InterPro" id="IPR031320">
    <property type="entry name" value="GAGE"/>
</dbReference>
<keyword evidence="2" id="KW-0217">Developmental protein</keyword>
<dbReference type="InterPro" id="IPR014811">
    <property type="entry name" value="ArgoL1"/>
</dbReference>
<evidence type="ECO:0000256" key="2">
    <source>
        <dbReference type="ARBA" id="ARBA00022473"/>
    </source>
</evidence>
<dbReference type="SMART" id="SM01379">
    <property type="entry name" value="GAGE"/>
    <property type="match status" value="1"/>
</dbReference>
<evidence type="ECO:0000256" key="5">
    <source>
        <dbReference type="ARBA" id="ARBA00022801"/>
    </source>
</evidence>
<sequence>MTGRARARARGRARGQDEAQHMGAALSQQPGYPQPRLPHPLAEGDLVGRGRQRGAAGATAKSQELQISAGFQELSLAERGGRRRRDFHDLGVNTRQSLDHVKESKTGSSGIKVRLSTNHFRLTSRPQWALYQYHVDYSPLMEARRLRSALLFQHEDLIGRSHAFDGTILFLPIRLQHKVTELSSLTRNGERVRITIALTNELPPTSPTCLQFYNIIFRRLLKIMNLQQIGRNYYNPHDPIDIPNHRLVIWPGFTTSILQYENNIMLCTDVSHKVLRSETVLDFMLNLYHQTEGHKFQEQVAKELIGLIVLTKYNNKTYRVDDIDWDQNPKSTFKKADGSEVSFLEYYQQQYNQEITDLKQPVLVSQPKRRRGPGGTMPGPAMLIPELCYLTGLTDKMRNDFTVMKELAAHTRLTPEQRQREVGRLIDYIHKDDNVQRELRDWGLSFDSNLLSFSGRILQTEKIHQGGKTFDYSPQFADWSKETRGAPLISARPLDNWLMIYTRKNYEAANSLIQNLFKVTPAMGIQMKKAIMIEVDDRTEAYLRVLRQKVTSDTQIVVCLLSSNRKDKYDAIKKYLCTDCPTPSQCVVARTLGKQQTAMAIATKIALQMSCKMGGELWRVDMPLKLAMIVGIDCYHDTTAGRRSIAGFVASINEGMTRPRPGAGGRTQGVPASGSAGVEQLQRVHAEPDHCVPGRRGRRPAEDTGELRGSAVLGLPEVPRERLQPKTDSDCGEETRERQIFCPLWRKTSEPPARDCHRRGGHQARVVRLLHREPGRAERQCVPHTLQCHLRQQRPEAGPHPAADVQALPHLLQLAGHHPRPCAVPVCAQAGLPGGPEHPQRAKPVPVQPPLLPLTSPAAARFPPSLPGCQAFTVTFLGETWEEHG</sequence>
<gene>
    <name evidence="14" type="primary">Piwil1</name>
</gene>
<dbReference type="Pfam" id="PF23278">
    <property type="entry name" value="Piwi_N"/>
    <property type="match status" value="1"/>
</dbReference>
<dbReference type="GO" id="GO:0006417">
    <property type="term" value="P:regulation of translation"/>
    <property type="evidence" value="ECO:0007669"/>
    <property type="project" value="UniProtKB-KW"/>
</dbReference>
<keyword evidence="6" id="KW-0810">Translation regulation</keyword>
<evidence type="ECO:0000259" key="12">
    <source>
        <dbReference type="PROSITE" id="PS50822"/>
    </source>
</evidence>
<dbReference type="GO" id="GO:0005737">
    <property type="term" value="C:cytoplasm"/>
    <property type="evidence" value="ECO:0007669"/>
    <property type="project" value="UniProtKB-SubCell"/>
</dbReference>
<evidence type="ECO:0000256" key="4">
    <source>
        <dbReference type="ARBA" id="ARBA00022490"/>
    </source>
</evidence>
<dbReference type="FunFam" id="3.40.50.2300:FF:000131">
    <property type="entry name" value="Piwi-like RNA-mediated gene silencing 1"/>
    <property type="match status" value="1"/>
</dbReference>
<keyword evidence="5" id="KW-0378">Hydrolase</keyword>
<accession>A0AAX6P5D8</accession>
<keyword evidence="7" id="KW-0694">RNA-binding</keyword>
<feature type="compositionally biased region" description="Basic residues" evidence="10">
    <location>
        <begin position="1"/>
        <end position="13"/>
    </location>
</feature>
<dbReference type="RefSeq" id="XP_004844044.1">
    <property type="nucleotide sequence ID" value="XM_004843987.3"/>
</dbReference>
<dbReference type="InterPro" id="IPR003165">
    <property type="entry name" value="Piwi"/>
</dbReference>